<accession>A0ACB8C1T4</accession>
<comment type="caution">
    <text evidence="1">The sequence shown here is derived from an EMBL/GenBank/DDBJ whole genome shotgun (WGS) entry which is preliminary data.</text>
</comment>
<evidence type="ECO:0000313" key="2">
    <source>
        <dbReference type="Proteomes" id="UP000790709"/>
    </source>
</evidence>
<organism evidence="1 2">
    <name type="scientific">Leucogyrophana mollusca</name>
    <dbReference type="NCBI Taxonomy" id="85980"/>
    <lineage>
        <taxon>Eukaryota</taxon>
        <taxon>Fungi</taxon>
        <taxon>Dikarya</taxon>
        <taxon>Basidiomycota</taxon>
        <taxon>Agaricomycotina</taxon>
        <taxon>Agaricomycetes</taxon>
        <taxon>Agaricomycetidae</taxon>
        <taxon>Boletales</taxon>
        <taxon>Boletales incertae sedis</taxon>
        <taxon>Leucogyrophana</taxon>
    </lineage>
</organism>
<reference evidence="1" key="1">
    <citation type="journal article" date="2021" name="New Phytol.">
        <title>Evolutionary innovations through gain and loss of genes in the ectomycorrhizal Boletales.</title>
        <authorList>
            <person name="Wu G."/>
            <person name="Miyauchi S."/>
            <person name="Morin E."/>
            <person name="Kuo A."/>
            <person name="Drula E."/>
            <person name="Varga T."/>
            <person name="Kohler A."/>
            <person name="Feng B."/>
            <person name="Cao Y."/>
            <person name="Lipzen A."/>
            <person name="Daum C."/>
            <person name="Hundley H."/>
            <person name="Pangilinan J."/>
            <person name="Johnson J."/>
            <person name="Barry K."/>
            <person name="LaButti K."/>
            <person name="Ng V."/>
            <person name="Ahrendt S."/>
            <person name="Min B."/>
            <person name="Choi I.G."/>
            <person name="Park H."/>
            <person name="Plett J.M."/>
            <person name="Magnuson J."/>
            <person name="Spatafora J.W."/>
            <person name="Nagy L.G."/>
            <person name="Henrissat B."/>
            <person name="Grigoriev I.V."/>
            <person name="Yang Z.L."/>
            <person name="Xu J."/>
            <person name="Martin F.M."/>
        </authorList>
    </citation>
    <scope>NUCLEOTIDE SEQUENCE</scope>
    <source>
        <strain evidence="1">KUC20120723A-06</strain>
    </source>
</reference>
<proteinExistence type="predicted"/>
<dbReference type="Proteomes" id="UP000790709">
    <property type="component" value="Unassembled WGS sequence"/>
</dbReference>
<keyword evidence="2" id="KW-1185">Reference proteome</keyword>
<dbReference type="EMBL" id="MU266327">
    <property type="protein sequence ID" value="KAH7931352.1"/>
    <property type="molecule type" value="Genomic_DNA"/>
</dbReference>
<name>A0ACB8C1T4_9AGAM</name>
<sequence length="501" mass="55645">MAERRGTHTRSASSESDPDSLRGSPDEHELLPVTSATSSSARGQSEGLPVLSGAEVDLEAGPEKQSQLLKFRDRFQGKGRRNVGVWESIVYIYTCSWLNILLLATPLAWFAHWWKEWPSPVVFALCFLALIPHEKLFDLYGEQLALYCGKDLGDLITITLNNVVEATLAIILLFKCELKLLQSTITGVVLLHLLLVPGAAFLTGGARIWEQDLHPAHTQLNHTLLTVGVLSLLLPAAFYAAITPNSATTTTPEETLGSNTQIDFLTMSRGLAILLLLIYISSRIFYHNPPGEGHNMRNHPTAPQRLREEDEELARTDPKVNQWVCLFFIAFNTGIMAVTAEWLVDSIDSVRNDSHITTEFFGLVLLPIVSFSADGVVAAVYFLLRALRRFIKIDEPEPPTTLAKAEAIDLSIQFVLLWMPVVVILGWIAGKPFLLLFDFFEVALLLGACFLVNYVTADSKTNWAEGYVLLSFYLMMVLCTWFYTGETAVSELLLCPGQTAE</sequence>
<protein>
    <submittedName>
        <fullName evidence="1">Uncharacterized protein</fullName>
    </submittedName>
</protein>
<gene>
    <name evidence="1" type="ORF">BV22DRAFT_998479</name>
</gene>
<evidence type="ECO:0000313" key="1">
    <source>
        <dbReference type="EMBL" id="KAH7931352.1"/>
    </source>
</evidence>